<name>A0ABR3A8B4_9AGAR</name>
<feature type="coiled-coil region" evidence="1">
    <location>
        <begin position="13"/>
        <end position="47"/>
    </location>
</feature>
<dbReference type="InterPro" id="IPR032675">
    <property type="entry name" value="LRR_dom_sf"/>
</dbReference>
<keyword evidence="1" id="KW-0175">Coiled coil</keyword>
<organism evidence="2 3">
    <name type="scientific">Marasmius tenuissimus</name>
    <dbReference type="NCBI Taxonomy" id="585030"/>
    <lineage>
        <taxon>Eukaryota</taxon>
        <taxon>Fungi</taxon>
        <taxon>Dikarya</taxon>
        <taxon>Basidiomycota</taxon>
        <taxon>Agaricomycotina</taxon>
        <taxon>Agaricomycetes</taxon>
        <taxon>Agaricomycetidae</taxon>
        <taxon>Agaricales</taxon>
        <taxon>Marasmiineae</taxon>
        <taxon>Marasmiaceae</taxon>
        <taxon>Marasmius</taxon>
    </lineage>
</organism>
<accession>A0ABR3A8B4</accession>
<evidence type="ECO:0008006" key="4">
    <source>
        <dbReference type="Google" id="ProtNLM"/>
    </source>
</evidence>
<protein>
    <recommendedName>
        <fullName evidence="4">F-box domain-containing protein</fullName>
    </recommendedName>
</protein>
<proteinExistence type="predicted"/>
<dbReference type="EMBL" id="JBBXMP010000011">
    <property type="protein sequence ID" value="KAL0069607.1"/>
    <property type="molecule type" value="Genomic_DNA"/>
</dbReference>
<comment type="caution">
    <text evidence="2">The sequence shown here is derived from an EMBL/GenBank/DDBJ whole genome shotgun (WGS) entry which is preliminary data.</text>
</comment>
<keyword evidence="3" id="KW-1185">Reference proteome</keyword>
<sequence>MSVSAQNIVKQYLLDAETELKNYNLEVDRLKARIRALEHKRRILKENTTKYRSLLAPIHRMPPEVLAEIFDFCCEEDFICTDEDPTMITMTQVCGRWRQIGFATPRLWSTIRLEIGSWWFPDEEFPPERSRKRVKHMVELFTKCSKTVPLSLHLETLVNEDYAMLSDVQLVEALASLGCLPDNSARWRVLEINHTLLCRPKFQNIRGRLPKLARLVIHGESNGFGTGSPVFSDCPSLTSLHIQAAHWFTNDFPMHQLQSLILLNTYIAPVRRILRGCTTMSRLDLRWVGGFKDDPNPDKHDILPQVKSLLVTAEEEGEASDIFKVLTLRSLTTLEIRRSQTEGTEWESLDLGPLTDFLSRSSCMITSLTLDSLPLSNVEIGSLLRLTPTLTRLIVQESTQTGTGDKIIATSFLRPFSYLNIADPLLPALKDLSFIIHHHHTSNQELEALVDMIASRAPDCHDPAVTAVACLDSFTLVIMGEDEDEVDITVFSGPLQCFRATGLTIDISFREIDQSESD</sequence>
<dbReference type="Gene3D" id="3.80.10.10">
    <property type="entry name" value="Ribonuclease Inhibitor"/>
    <property type="match status" value="1"/>
</dbReference>
<dbReference type="SUPFAM" id="SSF52047">
    <property type="entry name" value="RNI-like"/>
    <property type="match status" value="1"/>
</dbReference>
<dbReference type="InterPro" id="IPR036047">
    <property type="entry name" value="F-box-like_dom_sf"/>
</dbReference>
<gene>
    <name evidence="2" type="ORF">AAF712_003265</name>
</gene>
<evidence type="ECO:0000256" key="1">
    <source>
        <dbReference type="SAM" id="Coils"/>
    </source>
</evidence>
<evidence type="ECO:0000313" key="2">
    <source>
        <dbReference type="EMBL" id="KAL0069607.1"/>
    </source>
</evidence>
<dbReference type="Proteomes" id="UP001437256">
    <property type="component" value="Unassembled WGS sequence"/>
</dbReference>
<reference evidence="2 3" key="1">
    <citation type="submission" date="2024-05" db="EMBL/GenBank/DDBJ databases">
        <title>A draft genome resource for the thread blight pathogen Marasmius tenuissimus strain MS-2.</title>
        <authorList>
            <person name="Yulfo-Soto G.E."/>
            <person name="Baruah I.K."/>
            <person name="Amoako-Attah I."/>
            <person name="Bukari Y."/>
            <person name="Meinhardt L.W."/>
            <person name="Bailey B.A."/>
            <person name="Cohen S.P."/>
        </authorList>
    </citation>
    <scope>NUCLEOTIDE SEQUENCE [LARGE SCALE GENOMIC DNA]</scope>
    <source>
        <strain evidence="2 3">MS-2</strain>
    </source>
</reference>
<dbReference type="SUPFAM" id="SSF81383">
    <property type="entry name" value="F-box domain"/>
    <property type="match status" value="1"/>
</dbReference>
<dbReference type="Gene3D" id="1.20.1280.50">
    <property type="match status" value="1"/>
</dbReference>
<evidence type="ECO:0000313" key="3">
    <source>
        <dbReference type="Proteomes" id="UP001437256"/>
    </source>
</evidence>